<feature type="transmembrane region" description="Helical" evidence="1">
    <location>
        <begin position="186"/>
        <end position="207"/>
    </location>
</feature>
<sequence length="330" mass="38014">MMRKQLSEIMDELWKIHGKKMSRLITWFSTAKGKIFTRTCVGITGISIFGIQIAVNGPLQENFKEMIQIYENGKPKPLSMKVKSLVNEVLAECNLEEKKKLKFFNVIGHDLYHTGGTNSPWGAMIGIPFFFEEPNNIRFSNLRIEGHENVDWIVDGQDLLDALTISDKAKKFGLMREIFSCNIWDVMDNIAISVGCFFFPGVFIRSMNARRDFLGKVPFRIRISFYFLCYGFGYVLYRCLKDPLKHITAEKYDKMAAAIGPEYLDGGIEFYKKAILQNKALRELLGPRGEKLYDKDGNENYFLLAPKLPLRKRLELLQNMKKTEMKTVPA</sequence>
<organism evidence="2 3">
    <name type="scientific">Larinioides sclopetarius</name>
    <dbReference type="NCBI Taxonomy" id="280406"/>
    <lineage>
        <taxon>Eukaryota</taxon>
        <taxon>Metazoa</taxon>
        <taxon>Ecdysozoa</taxon>
        <taxon>Arthropoda</taxon>
        <taxon>Chelicerata</taxon>
        <taxon>Arachnida</taxon>
        <taxon>Araneae</taxon>
        <taxon>Araneomorphae</taxon>
        <taxon>Entelegynae</taxon>
        <taxon>Araneoidea</taxon>
        <taxon>Araneidae</taxon>
        <taxon>Larinioides</taxon>
    </lineage>
</organism>
<evidence type="ECO:0000313" key="3">
    <source>
        <dbReference type="Proteomes" id="UP001497382"/>
    </source>
</evidence>
<keyword evidence="1" id="KW-0472">Membrane</keyword>
<reference evidence="2 3" key="1">
    <citation type="submission" date="2024-04" db="EMBL/GenBank/DDBJ databases">
        <authorList>
            <person name="Rising A."/>
            <person name="Reimegard J."/>
            <person name="Sonavane S."/>
            <person name="Akerstrom W."/>
            <person name="Nylinder S."/>
            <person name="Hedman E."/>
            <person name="Kallberg Y."/>
        </authorList>
    </citation>
    <scope>NUCLEOTIDE SEQUENCE [LARGE SCALE GENOMIC DNA]</scope>
</reference>
<keyword evidence="3" id="KW-1185">Reference proteome</keyword>
<comment type="caution">
    <text evidence="2">The sequence shown here is derived from an EMBL/GenBank/DDBJ whole genome shotgun (WGS) entry which is preliminary data.</text>
</comment>
<dbReference type="AlphaFoldDB" id="A0AAV1ZWT7"/>
<keyword evidence="1" id="KW-1133">Transmembrane helix</keyword>
<dbReference type="PANTHER" id="PTHR21824:SF4">
    <property type="entry name" value="TRANSMEMBRANE PROTEIN 177"/>
    <property type="match status" value="1"/>
</dbReference>
<gene>
    <name evidence="2" type="ORF">LARSCL_LOCUS7824</name>
</gene>
<dbReference type="InterPro" id="IPR026620">
    <property type="entry name" value="TMEM177"/>
</dbReference>
<name>A0AAV1ZWT7_9ARAC</name>
<accession>A0AAV1ZWT7</accession>
<dbReference type="EMBL" id="CAXIEN010000081">
    <property type="protein sequence ID" value="CAL1274977.1"/>
    <property type="molecule type" value="Genomic_DNA"/>
</dbReference>
<proteinExistence type="predicted"/>
<keyword evidence="1" id="KW-0812">Transmembrane</keyword>
<feature type="transmembrane region" description="Helical" evidence="1">
    <location>
        <begin position="219"/>
        <end position="237"/>
    </location>
</feature>
<evidence type="ECO:0008006" key="4">
    <source>
        <dbReference type="Google" id="ProtNLM"/>
    </source>
</evidence>
<dbReference type="Proteomes" id="UP001497382">
    <property type="component" value="Unassembled WGS sequence"/>
</dbReference>
<dbReference type="PANTHER" id="PTHR21824">
    <property type="entry name" value="TRANSMEMBRANE PROTEIN 177"/>
    <property type="match status" value="1"/>
</dbReference>
<protein>
    <recommendedName>
        <fullName evidence="4">Transmembrane protein 177</fullName>
    </recommendedName>
</protein>
<evidence type="ECO:0000256" key="1">
    <source>
        <dbReference type="SAM" id="Phobius"/>
    </source>
</evidence>
<dbReference type="GO" id="GO:0016020">
    <property type="term" value="C:membrane"/>
    <property type="evidence" value="ECO:0007669"/>
    <property type="project" value="TreeGrafter"/>
</dbReference>
<evidence type="ECO:0000313" key="2">
    <source>
        <dbReference type="EMBL" id="CAL1274977.1"/>
    </source>
</evidence>